<keyword evidence="3" id="KW-1185">Reference proteome</keyword>
<evidence type="ECO:0000313" key="2">
    <source>
        <dbReference type="EMBL" id="GBP74752.1"/>
    </source>
</evidence>
<feature type="region of interest" description="Disordered" evidence="1">
    <location>
        <begin position="107"/>
        <end position="130"/>
    </location>
</feature>
<sequence length="182" mass="20868">MRATKSRWSRLPWRLATPEEYHRYVADLFGRNRISDGRRSGLIEGVLDNLRPLNEQTASRHHRLYRPSARASRRRRDALFAYRDELSWCRECGSGDCTGWVIGHRRRRRSCRPPPPSASPAARRAASASAYPNAALSGRDRPIRQVRSMNIVKMLLVKSFLKSGQIGVYMAKQSVNFNEATE</sequence>
<proteinExistence type="predicted"/>
<feature type="compositionally biased region" description="Low complexity" evidence="1">
    <location>
        <begin position="119"/>
        <end position="130"/>
    </location>
</feature>
<gene>
    <name evidence="2" type="ORF">EVAR_59647_1</name>
</gene>
<dbReference type="EMBL" id="BGZK01001220">
    <property type="protein sequence ID" value="GBP74752.1"/>
    <property type="molecule type" value="Genomic_DNA"/>
</dbReference>
<accession>A0A4C1YIW5</accession>
<name>A0A4C1YIW5_EUMVA</name>
<protein>
    <submittedName>
        <fullName evidence="2">Uncharacterized protein</fullName>
    </submittedName>
</protein>
<dbReference type="Proteomes" id="UP000299102">
    <property type="component" value="Unassembled WGS sequence"/>
</dbReference>
<dbReference type="AlphaFoldDB" id="A0A4C1YIW5"/>
<comment type="caution">
    <text evidence="2">The sequence shown here is derived from an EMBL/GenBank/DDBJ whole genome shotgun (WGS) entry which is preliminary data.</text>
</comment>
<evidence type="ECO:0000313" key="3">
    <source>
        <dbReference type="Proteomes" id="UP000299102"/>
    </source>
</evidence>
<evidence type="ECO:0000256" key="1">
    <source>
        <dbReference type="SAM" id="MobiDB-lite"/>
    </source>
</evidence>
<organism evidence="2 3">
    <name type="scientific">Eumeta variegata</name>
    <name type="common">Bagworm moth</name>
    <name type="synonym">Eumeta japonica</name>
    <dbReference type="NCBI Taxonomy" id="151549"/>
    <lineage>
        <taxon>Eukaryota</taxon>
        <taxon>Metazoa</taxon>
        <taxon>Ecdysozoa</taxon>
        <taxon>Arthropoda</taxon>
        <taxon>Hexapoda</taxon>
        <taxon>Insecta</taxon>
        <taxon>Pterygota</taxon>
        <taxon>Neoptera</taxon>
        <taxon>Endopterygota</taxon>
        <taxon>Lepidoptera</taxon>
        <taxon>Glossata</taxon>
        <taxon>Ditrysia</taxon>
        <taxon>Tineoidea</taxon>
        <taxon>Psychidae</taxon>
        <taxon>Oiketicinae</taxon>
        <taxon>Eumeta</taxon>
    </lineage>
</organism>
<reference evidence="2 3" key="1">
    <citation type="journal article" date="2019" name="Commun. Biol.">
        <title>The bagworm genome reveals a unique fibroin gene that provides high tensile strength.</title>
        <authorList>
            <person name="Kono N."/>
            <person name="Nakamura H."/>
            <person name="Ohtoshi R."/>
            <person name="Tomita M."/>
            <person name="Numata K."/>
            <person name="Arakawa K."/>
        </authorList>
    </citation>
    <scope>NUCLEOTIDE SEQUENCE [LARGE SCALE GENOMIC DNA]</scope>
</reference>